<evidence type="ECO:0000256" key="1">
    <source>
        <dbReference type="ARBA" id="ARBA00011764"/>
    </source>
</evidence>
<comment type="subunit">
    <text evidence="1">Self-associates forming complexes of several hundred monomers.</text>
</comment>
<dbReference type="OrthoDB" id="6382697at2759"/>
<comment type="caution">
    <text evidence="6">The sequence shown here is derived from an EMBL/GenBank/DDBJ whole genome shotgun (WGS) entry which is preliminary data.</text>
</comment>
<evidence type="ECO:0000256" key="2">
    <source>
        <dbReference type="ARBA" id="ARBA00016807"/>
    </source>
</evidence>
<protein>
    <recommendedName>
        <fullName evidence="2">Regulatory protein zeste</fullName>
    </recommendedName>
</protein>
<evidence type="ECO:0000259" key="5">
    <source>
        <dbReference type="Pfam" id="PF13873"/>
    </source>
</evidence>
<name>A0A5B7CN39_PORTR</name>
<evidence type="ECO:0000256" key="3">
    <source>
        <dbReference type="ARBA" id="ARBA00025466"/>
    </source>
</evidence>
<evidence type="ECO:0000313" key="7">
    <source>
        <dbReference type="Proteomes" id="UP000324222"/>
    </source>
</evidence>
<organism evidence="6 7">
    <name type="scientific">Portunus trituberculatus</name>
    <name type="common">Swimming crab</name>
    <name type="synonym">Neptunus trituberculatus</name>
    <dbReference type="NCBI Taxonomy" id="210409"/>
    <lineage>
        <taxon>Eukaryota</taxon>
        <taxon>Metazoa</taxon>
        <taxon>Ecdysozoa</taxon>
        <taxon>Arthropoda</taxon>
        <taxon>Crustacea</taxon>
        <taxon>Multicrustacea</taxon>
        <taxon>Malacostraca</taxon>
        <taxon>Eumalacostraca</taxon>
        <taxon>Eucarida</taxon>
        <taxon>Decapoda</taxon>
        <taxon>Pleocyemata</taxon>
        <taxon>Brachyura</taxon>
        <taxon>Eubrachyura</taxon>
        <taxon>Portunoidea</taxon>
        <taxon>Portunidae</taxon>
        <taxon>Portuninae</taxon>
        <taxon>Portunus</taxon>
    </lineage>
</organism>
<keyword evidence="7" id="KW-1185">Reference proteome</keyword>
<proteinExistence type="predicted"/>
<reference evidence="6 7" key="1">
    <citation type="submission" date="2019-05" db="EMBL/GenBank/DDBJ databases">
        <title>Another draft genome of Portunus trituberculatus and its Hox gene families provides insights of decapod evolution.</title>
        <authorList>
            <person name="Jeong J.-H."/>
            <person name="Song I."/>
            <person name="Kim S."/>
            <person name="Choi T."/>
            <person name="Kim D."/>
            <person name="Ryu S."/>
            <person name="Kim W."/>
        </authorList>
    </citation>
    <scope>NUCLEOTIDE SEQUENCE [LARGE SCALE GENOMIC DNA]</scope>
    <source>
        <tissue evidence="6">Muscle</tissue>
    </source>
</reference>
<evidence type="ECO:0000256" key="4">
    <source>
        <dbReference type="SAM" id="MobiDB-lite"/>
    </source>
</evidence>
<feature type="domain" description="Myb/SANT-like DNA-binding" evidence="5">
    <location>
        <begin position="8"/>
        <end position="70"/>
    </location>
</feature>
<feature type="compositionally biased region" description="Basic and acidic residues" evidence="4">
    <location>
        <begin position="59"/>
        <end position="75"/>
    </location>
</feature>
<dbReference type="InterPro" id="IPR028002">
    <property type="entry name" value="Myb_DNA-bind_5"/>
</dbReference>
<gene>
    <name evidence="6" type="ORF">E2C01_002373</name>
</gene>
<accession>A0A5B7CN39</accession>
<sequence>MDHARVELLHLIQERDAIVNNKSTAPGITIEKKAWEEIGCKFNGLYPNQHPWSSKQLKRSYDHVKRKVKEGERDFKKKVKVTGGGPPPSPPK</sequence>
<dbReference type="AlphaFoldDB" id="A0A5B7CN39"/>
<feature type="region of interest" description="Disordered" evidence="4">
    <location>
        <begin position="58"/>
        <end position="92"/>
    </location>
</feature>
<evidence type="ECO:0000313" key="6">
    <source>
        <dbReference type="EMBL" id="MPC09756.1"/>
    </source>
</evidence>
<dbReference type="Pfam" id="PF13873">
    <property type="entry name" value="Myb_DNA-bind_5"/>
    <property type="match status" value="1"/>
</dbReference>
<dbReference type="EMBL" id="VSRR010000083">
    <property type="protein sequence ID" value="MPC09756.1"/>
    <property type="molecule type" value="Genomic_DNA"/>
</dbReference>
<comment type="function">
    <text evidence="3">Involved in transvection phenomena (= synapsis-dependent gene expression), where the synaptic pairing of chromosomes carrying genes with which zeste interacts influences the expression of these genes. Zeste binds to DNA and stimulates transcription from a nearby promoter.</text>
</comment>
<dbReference type="Proteomes" id="UP000324222">
    <property type="component" value="Unassembled WGS sequence"/>
</dbReference>